<accession>A0A0B2UL41</accession>
<organism evidence="6 7">
    <name type="scientific">Ordospora colligata OC4</name>
    <dbReference type="NCBI Taxonomy" id="1354746"/>
    <lineage>
        <taxon>Eukaryota</taxon>
        <taxon>Fungi</taxon>
        <taxon>Fungi incertae sedis</taxon>
        <taxon>Microsporidia</taxon>
        <taxon>Ordosporidae</taxon>
        <taxon>Ordospora</taxon>
    </lineage>
</organism>
<evidence type="ECO:0000256" key="4">
    <source>
        <dbReference type="ARBA" id="ARBA00022737"/>
    </source>
</evidence>
<dbReference type="GO" id="GO:0016070">
    <property type="term" value="P:RNA metabolic process"/>
    <property type="evidence" value="ECO:0007669"/>
    <property type="project" value="UniProtKB-ARBA"/>
</dbReference>
<dbReference type="Gene3D" id="2.130.10.10">
    <property type="entry name" value="YVTN repeat-like/Quinoprotein amine dehydrogenase"/>
    <property type="match status" value="1"/>
</dbReference>
<evidence type="ECO:0000256" key="2">
    <source>
        <dbReference type="ARBA" id="ARBA00005616"/>
    </source>
</evidence>
<dbReference type="GO" id="GO:0003682">
    <property type="term" value="F:chromatin binding"/>
    <property type="evidence" value="ECO:0007669"/>
    <property type="project" value="TreeGrafter"/>
</dbReference>
<dbReference type="InterPro" id="IPR015943">
    <property type="entry name" value="WD40/YVTN_repeat-like_dom_sf"/>
</dbReference>
<proteinExistence type="inferred from homology"/>
<dbReference type="InParanoid" id="A0A0B2UL41"/>
<evidence type="ECO:0008006" key="8">
    <source>
        <dbReference type="Google" id="ProtNLM"/>
    </source>
</evidence>
<dbReference type="Proteomes" id="UP000031056">
    <property type="component" value="Unassembled WGS sequence"/>
</dbReference>
<dbReference type="GO" id="GO:0048188">
    <property type="term" value="C:Set1C/COMPASS complex"/>
    <property type="evidence" value="ECO:0007669"/>
    <property type="project" value="TreeGrafter"/>
</dbReference>
<evidence type="ECO:0000256" key="1">
    <source>
        <dbReference type="ARBA" id="ARBA00004123"/>
    </source>
</evidence>
<dbReference type="PANTHER" id="PTHR19861:SF0">
    <property type="entry name" value="WD REPEAT-CONTAINING PROTEIN 82"/>
    <property type="match status" value="1"/>
</dbReference>
<keyword evidence="3" id="KW-0853">WD repeat</keyword>
<gene>
    <name evidence="6" type="ORF">M896_042090</name>
</gene>
<dbReference type="RefSeq" id="XP_014564051.1">
    <property type="nucleotide sequence ID" value="XM_014708565.1"/>
</dbReference>
<evidence type="ECO:0000313" key="6">
    <source>
        <dbReference type="EMBL" id="KHN70009.1"/>
    </source>
</evidence>
<dbReference type="EMBL" id="JOKQ01000004">
    <property type="protein sequence ID" value="KHN70009.1"/>
    <property type="molecule type" value="Genomic_DNA"/>
</dbReference>
<dbReference type="HOGENOM" id="CLU_943649_0_0_1"/>
<dbReference type="SUPFAM" id="SSF50978">
    <property type="entry name" value="WD40 repeat-like"/>
    <property type="match status" value="1"/>
</dbReference>
<protein>
    <recommendedName>
        <fullName evidence="8">WD40 domain-containing protein</fullName>
    </recommendedName>
</protein>
<dbReference type="InterPro" id="IPR037867">
    <property type="entry name" value="Swd2/WDR82"/>
</dbReference>
<evidence type="ECO:0000256" key="5">
    <source>
        <dbReference type="ARBA" id="ARBA00023242"/>
    </source>
</evidence>
<keyword evidence="5" id="KW-0539">Nucleus</keyword>
<dbReference type="AlphaFoldDB" id="A0A0B2UL41"/>
<dbReference type="InterPro" id="IPR036322">
    <property type="entry name" value="WD40_repeat_dom_sf"/>
</dbReference>
<evidence type="ECO:0000313" key="7">
    <source>
        <dbReference type="Proteomes" id="UP000031056"/>
    </source>
</evidence>
<comment type="subcellular location">
    <subcellularLocation>
        <location evidence="1">Nucleus</location>
    </subcellularLocation>
</comment>
<comment type="caution">
    <text evidence="6">The sequence shown here is derived from an EMBL/GenBank/DDBJ whole genome shotgun (WGS) entry which is preliminary data.</text>
</comment>
<keyword evidence="4" id="KW-0677">Repeat</keyword>
<dbReference type="STRING" id="1354746.A0A0B2UL41"/>
<dbReference type="OrthoDB" id="27537at2759"/>
<reference evidence="6 7" key="1">
    <citation type="journal article" date="2014" name="MBio">
        <title>The Ordospora colligata genome; evolution of extreme reduction in microsporidia and host-to-parasite horizontal gene transfer.</title>
        <authorList>
            <person name="Pombert J.-F."/>
            <person name="Haag K.L."/>
            <person name="Beidas S."/>
            <person name="Ebert D."/>
            <person name="Keeling P.J."/>
        </authorList>
    </citation>
    <scope>NUCLEOTIDE SEQUENCE [LARGE SCALE GENOMIC DNA]</scope>
    <source>
        <strain evidence="6 7">OC4</strain>
    </source>
</reference>
<keyword evidence="7" id="KW-1185">Reference proteome</keyword>
<dbReference type="VEuPathDB" id="MicrosporidiaDB:M896_042090"/>
<dbReference type="FunCoup" id="A0A0B2UL41">
    <property type="interactions" value="229"/>
</dbReference>
<name>A0A0B2UL41_9MICR</name>
<dbReference type="PANTHER" id="PTHR19861">
    <property type="entry name" value="WD40 REPEAT PROTEIN SWD2"/>
    <property type="match status" value="1"/>
</dbReference>
<evidence type="ECO:0000256" key="3">
    <source>
        <dbReference type="ARBA" id="ARBA00022574"/>
    </source>
</evidence>
<comment type="similarity">
    <text evidence="2">Belongs to the WD repeat SWD2 family.</text>
</comment>
<dbReference type="Pfam" id="PF00400">
    <property type="entry name" value="WD40"/>
    <property type="match status" value="1"/>
</dbReference>
<sequence length="295" mass="33324">MILTDKTLIGLKESKPLEINTYLDEIEYSTDGLLLSITHGNTLKLFSALSGNIQNIIHLQSIQKYLFMYPNTIVHTSCSTLQMLSVFDNKYIRTFNSHKNQVYALSVCTSEDSIISSSNECINYWDVRKKNPLYKINAANSIGCISSSYDYALLANGSVLKIYDKRNIKGPRSTSTITEKKYLTMAYSPDANHLVISDGKTHLLADKNGLVKSTFALESKSSGCITPDSSHFLLYEKNHIFAYNIKAKKKEYEFEAYGIEDTKIRFNPCYTQFAASSSKFINIWAVEDHTQESSI</sequence>
<dbReference type="GeneID" id="26261647"/>
<dbReference type="InterPro" id="IPR001680">
    <property type="entry name" value="WD40_rpt"/>
</dbReference>